<protein>
    <recommendedName>
        <fullName evidence="2">Phosphoesterase</fullName>
        <ecNumber evidence="2">3.1.4.-</ecNumber>
    </recommendedName>
</protein>
<feature type="domain" description="Calcineurin-like phosphoesterase" evidence="3">
    <location>
        <begin position="1"/>
        <end position="183"/>
    </location>
</feature>
<evidence type="ECO:0000256" key="2">
    <source>
        <dbReference type="RuleBase" id="RU362039"/>
    </source>
</evidence>
<dbReference type="Pfam" id="PF12850">
    <property type="entry name" value="Metallophos_2"/>
    <property type="match status" value="1"/>
</dbReference>
<evidence type="ECO:0000259" key="3">
    <source>
        <dbReference type="Pfam" id="PF12850"/>
    </source>
</evidence>
<dbReference type="GO" id="GO:0046872">
    <property type="term" value="F:metal ion binding"/>
    <property type="evidence" value="ECO:0007669"/>
    <property type="project" value="UniProtKB-KW"/>
</dbReference>
<dbReference type="InterPro" id="IPR024654">
    <property type="entry name" value="Calcineurin-like_PHP_lpxH"/>
</dbReference>
<dbReference type="Proteomes" id="UP000316095">
    <property type="component" value="Unassembled WGS sequence"/>
</dbReference>
<dbReference type="InterPro" id="IPR000979">
    <property type="entry name" value="Phosphodiesterase_MJ0936/Vps29"/>
</dbReference>
<dbReference type="NCBIfam" id="TIGR00040">
    <property type="entry name" value="yfcE"/>
    <property type="match status" value="1"/>
</dbReference>
<dbReference type="AlphaFoldDB" id="A0A5C5XDI4"/>
<reference evidence="4 5" key="1">
    <citation type="submission" date="2019-02" db="EMBL/GenBank/DDBJ databases">
        <title>Deep-cultivation of Planctomycetes and their phenomic and genomic characterization uncovers novel biology.</title>
        <authorList>
            <person name="Wiegand S."/>
            <person name="Jogler M."/>
            <person name="Boedeker C."/>
            <person name="Pinto D."/>
            <person name="Vollmers J."/>
            <person name="Rivas-Marin E."/>
            <person name="Kohn T."/>
            <person name="Peeters S.H."/>
            <person name="Heuer A."/>
            <person name="Rast P."/>
            <person name="Oberbeckmann S."/>
            <person name="Bunk B."/>
            <person name="Jeske O."/>
            <person name="Meyerdierks A."/>
            <person name="Storesund J.E."/>
            <person name="Kallscheuer N."/>
            <person name="Luecker S."/>
            <person name="Lage O.M."/>
            <person name="Pohl T."/>
            <person name="Merkel B.J."/>
            <person name="Hornburger P."/>
            <person name="Mueller R.-W."/>
            <person name="Bruemmer F."/>
            <person name="Labrenz M."/>
            <person name="Spormann A.M."/>
            <person name="Op Den Camp H."/>
            <person name="Overmann J."/>
            <person name="Amann R."/>
            <person name="Jetten M.S.M."/>
            <person name="Mascher T."/>
            <person name="Medema M.H."/>
            <person name="Devos D.P."/>
            <person name="Kaster A.-K."/>
            <person name="Ovreas L."/>
            <person name="Rohde M."/>
            <person name="Galperin M.Y."/>
            <person name="Jogler C."/>
        </authorList>
    </citation>
    <scope>NUCLEOTIDE SEQUENCE [LARGE SCALE GENOMIC DNA]</scope>
    <source>
        <strain evidence="4 5">Pan54</strain>
    </source>
</reference>
<keyword evidence="5" id="KW-1185">Reference proteome</keyword>
<evidence type="ECO:0000256" key="1">
    <source>
        <dbReference type="ARBA" id="ARBA00008950"/>
    </source>
</evidence>
<dbReference type="InterPro" id="IPR011152">
    <property type="entry name" value="Pesterase_MJ0912"/>
</dbReference>
<dbReference type="PANTHER" id="PTHR42850">
    <property type="entry name" value="METALLOPHOSPHOESTERASE"/>
    <property type="match status" value="1"/>
</dbReference>
<gene>
    <name evidence="4" type="ORF">Pan54_19020</name>
</gene>
<evidence type="ECO:0000313" key="4">
    <source>
        <dbReference type="EMBL" id="TWT61167.1"/>
    </source>
</evidence>
<comment type="cofactor">
    <cofactor evidence="2">
        <name>a divalent metal cation</name>
        <dbReference type="ChEBI" id="CHEBI:60240"/>
    </cofactor>
</comment>
<dbReference type="OrthoDB" id="9800565at2"/>
<dbReference type="GO" id="GO:0016791">
    <property type="term" value="F:phosphatase activity"/>
    <property type="evidence" value="ECO:0007669"/>
    <property type="project" value="TreeGrafter"/>
</dbReference>
<dbReference type="EMBL" id="SJPG01000001">
    <property type="protein sequence ID" value="TWT61167.1"/>
    <property type="molecule type" value="Genomic_DNA"/>
</dbReference>
<organism evidence="4 5">
    <name type="scientific">Rubinisphaera italica</name>
    <dbReference type="NCBI Taxonomy" id="2527969"/>
    <lineage>
        <taxon>Bacteria</taxon>
        <taxon>Pseudomonadati</taxon>
        <taxon>Planctomycetota</taxon>
        <taxon>Planctomycetia</taxon>
        <taxon>Planctomycetales</taxon>
        <taxon>Planctomycetaceae</taxon>
        <taxon>Rubinisphaera</taxon>
    </lineage>
</organism>
<comment type="caution">
    <text evidence="4">The sequence shown here is derived from an EMBL/GenBank/DDBJ whole genome shotgun (WGS) entry which is preliminary data.</text>
</comment>
<dbReference type="SUPFAM" id="SSF56300">
    <property type="entry name" value="Metallo-dependent phosphatases"/>
    <property type="match status" value="1"/>
</dbReference>
<dbReference type="PANTHER" id="PTHR42850:SF2">
    <property type="entry name" value="BLL5683 PROTEIN"/>
    <property type="match status" value="1"/>
</dbReference>
<dbReference type="PIRSF" id="PIRSF000883">
    <property type="entry name" value="Pesterase_MJ0912"/>
    <property type="match status" value="1"/>
</dbReference>
<sequence length="244" mass="27970">MRILLLSDIHANWTALQAVHHAEPEFDACLILGDLVDFGPQPDKVIEWARQNATLVIRGNHDQSVAQFIQPHKNETMWHRLRNYSRILHWQNLSAENLDYLSRLPVRKYWTCEDGRFLLIHATPFDPLHEYSTDEKAFWKLRLQGIDADFVCIGHTHRPYGESIGSVKLINPGSVGQQKAGECVANYVVIQDGHPEFRQIHFDIEELIAEFEAAGFEQEMQQIARKVYTKGFTLEDAGIPKNAG</sequence>
<dbReference type="Gene3D" id="3.60.21.10">
    <property type="match status" value="1"/>
</dbReference>
<name>A0A5C5XDI4_9PLAN</name>
<dbReference type="CDD" id="cd00838">
    <property type="entry name" value="MPP_superfamily"/>
    <property type="match status" value="1"/>
</dbReference>
<keyword evidence="2" id="KW-0479">Metal-binding</keyword>
<proteinExistence type="inferred from homology"/>
<dbReference type="GO" id="GO:0005737">
    <property type="term" value="C:cytoplasm"/>
    <property type="evidence" value="ECO:0007669"/>
    <property type="project" value="TreeGrafter"/>
</dbReference>
<evidence type="ECO:0000313" key="5">
    <source>
        <dbReference type="Proteomes" id="UP000316095"/>
    </source>
</evidence>
<accession>A0A5C5XDI4</accession>
<dbReference type="InterPro" id="IPR050126">
    <property type="entry name" value="Ap4A_hydrolase"/>
</dbReference>
<dbReference type="InterPro" id="IPR029052">
    <property type="entry name" value="Metallo-depent_PP-like"/>
</dbReference>
<dbReference type="RefSeq" id="WP_146503193.1">
    <property type="nucleotide sequence ID" value="NZ_SJPG01000001.1"/>
</dbReference>
<dbReference type="EC" id="3.1.4.-" evidence="2"/>
<comment type="similarity">
    <text evidence="1 2">Belongs to the metallophosphoesterase superfamily. YfcE family.</text>
</comment>